<evidence type="ECO:0000256" key="2">
    <source>
        <dbReference type="SAM" id="Phobius"/>
    </source>
</evidence>
<comment type="caution">
    <text evidence="3">The sequence shown here is derived from an EMBL/GenBank/DDBJ whole genome shotgun (WGS) entry which is preliminary data.</text>
</comment>
<name>A0A4Y7T0Q2_COPMI</name>
<dbReference type="AlphaFoldDB" id="A0A4Y7T0Q2"/>
<dbReference type="EMBL" id="QPFP01000039">
    <property type="protein sequence ID" value="TEB27514.1"/>
    <property type="molecule type" value="Genomic_DNA"/>
</dbReference>
<sequence>MTTTSDRQTDSALEASILTPACTGNMFPRAMGINHHVLDDRTPIHPDDRGATRSKFETRREGKCDKDLSAESPFSSPPWIDRSLLDSSTHSTRYRLKPASSSIPKFLLFSSLLFSSLALVLGPYNPANRAVWMKATKQVTAIPFPIVEEPRGAVSPDCTNRGYLVRG</sequence>
<accession>A0A4Y7T0Q2</accession>
<gene>
    <name evidence="3" type="ORF">FA13DRAFT_1712442</name>
</gene>
<proteinExistence type="predicted"/>
<evidence type="ECO:0000313" key="3">
    <source>
        <dbReference type="EMBL" id="TEB27514.1"/>
    </source>
</evidence>
<evidence type="ECO:0000313" key="4">
    <source>
        <dbReference type="Proteomes" id="UP000298030"/>
    </source>
</evidence>
<reference evidence="3 4" key="1">
    <citation type="journal article" date="2019" name="Nat. Ecol. Evol.">
        <title>Megaphylogeny resolves global patterns of mushroom evolution.</title>
        <authorList>
            <person name="Varga T."/>
            <person name="Krizsan K."/>
            <person name="Foldi C."/>
            <person name="Dima B."/>
            <person name="Sanchez-Garcia M."/>
            <person name="Sanchez-Ramirez S."/>
            <person name="Szollosi G.J."/>
            <person name="Szarkandi J.G."/>
            <person name="Papp V."/>
            <person name="Albert L."/>
            <person name="Andreopoulos W."/>
            <person name="Angelini C."/>
            <person name="Antonin V."/>
            <person name="Barry K.W."/>
            <person name="Bougher N.L."/>
            <person name="Buchanan P."/>
            <person name="Buyck B."/>
            <person name="Bense V."/>
            <person name="Catcheside P."/>
            <person name="Chovatia M."/>
            <person name="Cooper J."/>
            <person name="Damon W."/>
            <person name="Desjardin D."/>
            <person name="Finy P."/>
            <person name="Geml J."/>
            <person name="Haridas S."/>
            <person name="Hughes K."/>
            <person name="Justo A."/>
            <person name="Karasinski D."/>
            <person name="Kautmanova I."/>
            <person name="Kiss B."/>
            <person name="Kocsube S."/>
            <person name="Kotiranta H."/>
            <person name="LaButti K.M."/>
            <person name="Lechner B.E."/>
            <person name="Liimatainen K."/>
            <person name="Lipzen A."/>
            <person name="Lukacs Z."/>
            <person name="Mihaltcheva S."/>
            <person name="Morgado L.N."/>
            <person name="Niskanen T."/>
            <person name="Noordeloos M.E."/>
            <person name="Ohm R.A."/>
            <person name="Ortiz-Santana B."/>
            <person name="Ovrebo C."/>
            <person name="Racz N."/>
            <person name="Riley R."/>
            <person name="Savchenko A."/>
            <person name="Shiryaev A."/>
            <person name="Soop K."/>
            <person name="Spirin V."/>
            <person name="Szebenyi C."/>
            <person name="Tomsovsky M."/>
            <person name="Tulloss R.E."/>
            <person name="Uehling J."/>
            <person name="Grigoriev I.V."/>
            <person name="Vagvolgyi C."/>
            <person name="Papp T."/>
            <person name="Martin F.M."/>
            <person name="Miettinen O."/>
            <person name="Hibbett D.S."/>
            <person name="Nagy L.G."/>
        </authorList>
    </citation>
    <scope>NUCLEOTIDE SEQUENCE [LARGE SCALE GENOMIC DNA]</scope>
    <source>
        <strain evidence="3 4">FP101781</strain>
    </source>
</reference>
<keyword evidence="2" id="KW-0812">Transmembrane</keyword>
<organism evidence="3 4">
    <name type="scientific">Coprinellus micaceus</name>
    <name type="common">Glistening ink-cap mushroom</name>
    <name type="synonym">Coprinus micaceus</name>
    <dbReference type="NCBI Taxonomy" id="71717"/>
    <lineage>
        <taxon>Eukaryota</taxon>
        <taxon>Fungi</taxon>
        <taxon>Dikarya</taxon>
        <taxon>Basidiomycota</taxon>
        <taxon>Agaricomycotina</taxon>
        <taxon>Agaricomycetes</taxon>
        <taxon>Agaricomycetidae</taxon>
        <taxon>Agaricales</taxon>
        <taxon>Agaricineae</taxon>
        <taxon>Psathyrellaceae</taxon>
        <taxon>Coprinellus</taxon>
    </lineage>
</organism>
<evidence type="ECO:0000256" key="1">
    <source>
        <dbReference type="SAM" id="MobiDB-lite"/>
    </source>
</evidence>
<keyword evidence="2" id="KW-1133">Transmembrane helix</keyword>
<keyword evidence="4" id="KW-1185">Reference proteome</keyword>
<dbReference type="Proteomes" id="UP000298030">
    <property type="component" value="Unassembled WGS sequence"/>
</dbReference>
<feature type="transmembrane region" description="Helical" evidence="2">
    <location>
        <begin position="106"/>
        <end position="124"/>
    </location>
</feature>
<feature type="compositionally biased region" description="Basic and acidic residues" evidence="1">
    <location>
        <begin position="38"/>
        <end position="69"/>
    </location>
</feature>
<feature type="region of interest" description="Disordered" evidence="1">
    <location>
        <begin position="38"/>
        <end position="74"/>
    </location>
</feature>
<keyword evidence="2" id="KW-0472">Membrane</keyword>
<protein>
    <submittedName>
        <fullName evidence="3">Uncharacterized protein</fullName>
    </submittedName>
</protein>